<keyword evidence="7" id="KW-1185">Reference proteome</keyword>
<feature type="compositionally biased region" description="Polar residues" evidence="4">
    <location>
        <begin position="279"/>
        <end position="293"/>
    </location>
</feature>
<dbReference type="EMBL" id="LFYR01001364">
    <property type="protein sequence ID" value="KMZ62409.1"/>
    <property type="molecule type" value="Genomic_DNA"/>
</dbReference>
<comment type="caution">
    <text evidence="6">The sequence shown here is derived from an EMBL/GenBank/DDBJ whole genome shotgun (WGS) entry which is preliminary data.</text>
</comment>
<proteinExistence type="predicted"/>
<name>A0A0K9P095_ZOSMR</name>
<keyword evidence="2" id="KW-0862">Zinc</keyword>
<dbReference type="OrthoDB" id="692041at2759"/>
<dbReference type="OMA" id="DAWPLHN"/>
<keyword evidence="1 3" id="KW-0479">Metal-binding</keyword>
<evidence type="ECO:0000256" key="4">
    <source>
        <dbReference type="SAM" id="MobiDB-lite"/>
    </source>
</evidence>
<accession>A0A0K9P095</accession>
<dbReference type="SUPFAM" id="SSF57903">
    <property type="entry name" value="FYVE/PHD zinc finger"/>
    <property type="match status" value="1"/>
</dbReference>
<reference evidence="7" key="1">
    <citation type="journal article" date="2016" name="Nature">
        <title>The genome of the seagrass Zostera marina reveals angiosperm adaptation to the sea.</title>
        <authorList>
            <person name="Olsen J.L."/>
            <person name="Rouze P."/>
            <person name="Verhelst B."/>
            <person name="Lin Y.-C."/>
            <person name="Bayer T."/>
            <person name="Collen J."/>
            <person name="Dattolo E."/>
            <person name="De Paoli E."/>
            <person name="Dittami S."/>
            <person name="Maumus F."/>
            <person name="Michel G."/>
            <person name="Kersting A."/>
            <person name="Lauritano C."/>
            <person name="Lohaus R."/>
            <person name="Toepel M."/>
            <person name="Tonon T."/>
            <person name="Vanneste K."/>
            <person name="Amirebrahimi M."/>
            <person name="Brakel J."/>
            <person name="Bostroem C."/>
            <person name="Chovatia M."/>
            <person name="Grimwood J."/>
            <person name="Jenkins J.W."/>
            <person name="Jueterbock A."/>
            <person name="Mraz A."/>
            <person name="Stam W.T."/>
            <person name="Tice H."/>
            <person name="Bornberg-Bauer E."/>
            <person name="Green P.J."/>
            <person name="Pearson G.A."/>
            <person name="Procaccini G."/>
            <person name="Duarte C.M."/>
            <person name="Schmutz J."/>
            <person name="Reusch T.B.H."/>
            <person name="Van de Peer Y."/>
        </authorList>
    </citation>
    <scope>NUCLEOTIDE SEQUENCE [LARGE SCALE GENOMIC DNA]</scope>
    <source>
        <strain evidence="7">cv. Finnish</strain>
    </source>
</reference>
<organism evidence="6 7">
    <name type="scientific">Zostera marina</name>
    <name type="common">Eelgrass</name>
    <dbReference type="NCBI Taxonomy" id="29655"/>
    <lineage>
        <taxon>Eukaryota</taxon>
        <taxon>Viridiplantae</taxon>
        <taxon>Streptophyta</taxon>
        <taxon>Embryophyta</taxon>
        <taxon>Tracheophyta</taxon>
        <taxon>Spermatophyta</taxon>
        <taxon>Magnoliopsida</taxon>
        <taxon>Liliopsida</taxon>
        <taxon>Zosteraceae</taxon>
        <taxon>Zostera</taxon>
    </lineage>
</organism>
<evidence type="ECO:0000313" key="7">
    <source>
        <dbReference type="Proteomes" id="UP000036987"/>
    </source>
</evidence>
<dbReference type="GO" id="GO:0008270">
    <property type="term" value="F:zinc ion binding"/>
    <property type="evidence" value="ECO:0007669"/>
    <property type="project" value="UniProtKB-KW"/>
</dbReference>
<evidence type="ECO:0000313" key="6">
    <source>
        <dbReference type="EMBL" id="KMZ62409.1"/>
    </source>
</evidence>
<dbReference type="PANTHER" id="PTHR34451">
    <property type="entry name" value="PHD FINGER FAMILY PROTEIN"/>
    <property type="match status" value="1"/>
</dbReference>
<dbReference type="Proteomes" id="UP000036987">
    <property type="component" value="Unassembled WGS sequence"/>
</dbReference>
<sequence length="344" mass="37727">MPTSTPSIDGKILHRSRCAGELCTLEKTWPIHNVRHRGVFLRLCTSCVLKYNPGSFCTICFDFFKDSKPPPSVVVHCSSCPSLTHISCISSAASAGERNHLCPTCANPNNFSYFPFLPSSSSSPSPEHKDSHVDATTGKRKRKKVIDLEPSKVMLLASRIASVSMIKALGGFMTEAQRKAKEAVTANKRATEMLERSFLINNMEKEKTKKLEAMVVAPPPVSIERPIEEENSYQKKKIKTAAPAAGQQKRAQSRERDTLMKFQEPVSLAMVAAAAAAATSESSPGANYNNSNIRVDEERGGEGEAPPPSLTMIKEEDEEEEKKETKDSGFRQTTILPSPNQDPS</sequence>
<dbReference type="InterPro" id="IPR013083">
    <property type="entry name" value="Znf_RING/FYVE/PHD"/>
</dbReference>
<feature type="compositionally biased region" description="Polar residues" evidence="4">
    <location>
        <begin position="330"/>
        <end position="344"/>
    </location>
</feature>
<evidence type="ECO:0000256" key="2">
    <source>
        <dbReference type="ARBA" id="ARBA00022833"/>
    </source>
</evidence>
<gene>
    <name evidence="6" type="ORF">ZOSMA_467G00020</name>
</gene>
<evidence type="ECO:0000256" key="3">
    <source>
        <dbReference type="PROSITE-ProRule" id="PRU00175"/>
    </source>
</evidence>
<protein>
    <recommendedName>
        <fullName evidence="5">RING-type domain-containing protein</fullName>
    </recommendedName>
</protein>
<feature type="region of interest" description="Disordered" evidence="4">
    <location>
        <begin position="226"/>
        <end position="256"/>
    </location>
</feature>
<dbReference type="InterPro" id="IPR011011">
    <property type="entry name" value="Znf_FYVE_PHD"/>
</dbReference>
<feature type="region of interest" description="Disordered" evidence="4">
    <location>
        <begin position="278"/>
        <end position="344"/>
    </location>
</feature>
<keyword evidence="1 3" id="KW-0863">Zinc-finger</keyword>
<feature type="domain" description="RING-type" evidence="5">
    <location>
        <begin position="57"/>
        <end position="105"/>
    </location>
</feature>
<evidence type="ECO:0000259" key="5">
    <source>
        <dbReference type="PROSITE" id="PS50089"/>
    </source>
</evidence>
<dbReference type="AlphaFoldDB" id="A0A0K9P095"/>
<feature type="region of interest" description="Disordered" evidence="4">
    <location>
        <begin position="121"/>
        <end position="143"/>
    </location>
</feature>
<evidence type="ECO:0000256" key="1">
    <source>
        <dbReference type="ARBA" id="ARBA00022771"/>
    </source>
</evidence>
<dbReference type="Gene3D" id="3.30.40.10">
    <property type="entry name" value="Zinc/RING finger domain, C3HC4 (zinc finger)"/>
    <property type="match status" value="1"/>
</dbReference>
<dbReference type="PROSITE" id="PS50089">
    <property type="entry name" value="ZF_RING_2"/>
    <property type="match status" value="1"/>
</dbReference>
<dbReference type="PANTHER" id="PTHR34451:SF7">
    <property type="entry name" value="PHD FINGER FAMILY PROTEIN"/>
    <property type="match status" value="1"/>
</dbReference>
<dbReference type="InterPro" id="IPR001841">
    <property type="entry name" value="Znf_RING"/>
</dbReference>